<dbReference type="SUPFAM" id="SSF54593">
    <property type="entry name" value="Glyoxalase/Bleomycin resistance protein/Dihydroxybiphenyl dioxygenase"/>
    <property type="match status" value="1"/>
</dbReference>
<dbReference type="Proteomes" id="UP000462621">
    <property type="component" value="Unassembled WGS sequence"/>
</dbReference>
<proteinExistence type="predicted"/>
<protein>
    <submittedName>
        <fullName evidence="1">VOC family protein</fullName>
    </submittedName>
</protein>
<reference evidence="1 2" key="1">
    <citation type="submission" date="2019-10" db="EMBL/GenBank/DDBJ databases">
        <title>Vibrio sp. nov. isolated from a shrimp pond.</title>
        <authorList>
            <person name="Gomez-Gil B."/>
            <person name="Enciso-Ibarra J."/>
            <person name="Enciso-Ibarra K."/>
            <person name="Bolan-Mejia C."/>
        </authorList>
    </citation>
    <scope>NUCLEOTIDE SEQUENCE [LARGE SCALE GENOMIC DNA]</scope>
    <source>
        <strain evidence="1 2">CAIM 722</strain>
    </source>
</reference>
<comment type="caution">
    <text evidence="1">The sequence shown here is derived from an EMBL/GenBank/DDBJ whole genome shotgun (WGS) entry which is preliminary data.</text>
</comment>
<dbReference type="EMBL" id="WEKT01000016">
    <property type="protein sequence ID" value="MZI93692.1"/>
    <property type="molecule type" value="Genomic_DNA"/>
</dbReference>
<dbReference type="RefSeq" id="WP_161155396.1">
    <property type="nucleotide sequence ID" value="NZ_WEKT01000016.1"/>
</dbReference>
<dbReference type="PANTHER" id="PTHR35006:SF1">
    <property type="entry name" value="BLL2941 PROTEIN"/>
    <property type="match status" value="1"/>
</dbReference>
<dbReference type="PANTHER" id="PTHR35006">
    <property type="entry name" value="GLYOXALASE FAMILY PROTEIN (AFU_ORTHOLOGUE AFUA_5G14830)"/>
    <property type="match status" value="1"/>
</dbReference>
<gene>
    <name evidence="1" type="ORF">F9817_10840</name>
</gene>
<dbReference type="Gene3D" id="3.10.180.10">
    <property type="entry name" value="2,3-Dihydroxybiphenyl 1,2-Dioxygenase, domain 1"/>
    <property type="match status" value="1"/>
</dbReference>
<organism evidence="1 2">
    <name type="scientific">Vibrio eleionomae</name>
    <dbReference type="NCBI Taxonomy" id="2653505"/>
    <lineage>
        <taxon>Bacteria</taxon>
        <taxon>Pseudomonadati</taxon>
        <taxon>Pseudomonadota</taxon>
        <taxon>Gammaproteobacteria</taxon>
        <taxon>Vibrionales</taxon>
        <taxon>Vibrionaceae</taxon>
        <taxon>Vibrio</taxon>
    </lineage>
</organism>
<dbReference type="AlphaFoldDB" id="A0A7X4LKN8"/>
<dbReference type="InterPro" id="IPR029068">
    <property type="entry name" value="Glyas_Bleomycin-R_OHBP_Dase"/>
</dbReference>
<name>A0A7X4LKN8_9VIBR</name>
<dbReference type="CDD" id="cd07262">
    <property type="entry name" value="VOC_like"/>
    <property type="match status" value="1"/>
</dbReference>
<sequence length="126" mass="13537">MFSHVMVGSDDLAQSKIFYDAIMQVIGYNAGIYDPKGRCMYISENGVLGVTKPINGEPTSVGNGMTVGFKVASPELVDQWHAAGVANGGMAIENPPGIRGEGNNQKYVAYLRDPFGNKLCAVYFVK</sequence>
<accession>A0A7X4LKN8</accession>
<evidence type="ECO:0000313" key="1">
    <source>
        <dbReference type="EMBL" id="MZI93692.1"/>
    </source>
</evidence>
<keyword evidence="2" id="KW-1185">Reference proteome</keyword>
<evidence type="ECO:0000313" key="2">
    <source>
        <dbReference type="Proteomes" id="UP000462621"/>
    </source>
</evidence>